<dbReference type="InterPro" id="IPR006195">
    <property type="entry name" value="aa-tRNA-synth_II"/>
</dbReference>
<keyword evidence="7" id="KW-0067">ATP-binding</keyword>
<evidence type="ECO:0000259" key="12">
    <source>
        <dbReference type="PROSITE" id="PS50862"/>
    </source>
</evidence>
<comment type="caution">
    <text evidence="13">The sequence shown here is derived from an EMBL/GenBank/DDBJ whole genome shotgun (WGS) entry which is preliminary data.</text>
</comment>
<dbReference type="PROSITE" id="PS50862">
    <property type="entry name" value="AA_TRNA_LIGASE_II"/>
    <property type="match status" value="1"/>
</dbReference>
<dbReference type="OrthoDB" id="5423599at2759"/>
<keyword evidence="3" id="KW-0436">Ligase</keyword>
<dbReference type="InterPro" id="IPR018163">
    <property type="entry name" value="Thr/Ala-tRNA-synth_IIc_edit"/>
</dbReference>
<evidence type="ECO:0000256" key="8">
    <source>
        <dbReference type="ARBA" id="ARBA00022917"/>
    </source>
</evidence>
<dbReference type="InterPro" id="IPR033728">
    <property type="entry name" value="ThrRS_core"/>
</dbReference>
<sequence>MLRAVRSIHFPTNVTHSLKPSTSSLASVEGNTSIRRYSATHILSGRSVFAKASAAIQESSVQSQVASSAAPVIMELPTSDESDKLLRIRHSCAHIMAMAVQRTYKDALVTIGPWTERGFFYDFDIKEPLTDKDLKKIRKEMQKIVRANLPFIKEEVSSEEAEQRIRAANEPYKLEILQGILSRTPGAPITIYHIGEQDSPQHWWDLCAGPHVEHTGDINPEAIDLESVAGAYWRGDEKNAMLQRIYGTAWESKEQLEAYYHLKEEAARRDHRKLGQDLDLFSIQEGAGGGLVFWHPNGAMVRHTIESFWKDLHLQRGYDLVYSPHIAKVDLWKTSGHFDFYKENMYDQMKVEEEEYQLKPMNCPFHVSMYKNGYHSYRDLPVRMAELGTVYRYERSGTMHGLFRVRGFTQDDAHIFCLPEQVAAEIRGVLDLVEEVLSTFGFSKYEINLSTRPEKSVGDEAFWKVAEDSLVEALTSKGWAYSVDAGGGAFYGPKIDIKIQDAIGRKWQCSTIQLDYNLPQRFDMEYVDGQNTKQRPIMIHRAIFGSIERFFGILIENYAGAFPLWLAPVQIRLLTVNDDALPYAREVAAEMKRCGIRAEVNGGASIPKLIRNAQKAKTPVTCVIGQQEVEGKSLSVRLFGGQELGALPKDDVVSRLVKAIASKGSF</sequence>
<dbReference type="Gene3D" id="3.30.54.20">
    <property type="match status" value="1"/>
</dbReference>
<dbReference type="FunFam" id="3.30.930.10:FF:000002">
    <property type="entry name" value="Threonine--tRNA ligase"/>
    <property type="match status" value="1"/>
</dbReference>
<evidence type="ECO:0000256" key="10">
    <source>
        <dbReference type="ARBA" id="ARBA00031900"/>
    </source>
</evidence>
<dbReference type="GO" id="GO:0009570">
    <property type="term" value="C:chloroplast stroma"/>
    <property type="evidence" value="ECO:0007669"/>
    <property type="project" value="TreeGrafter"/>
</dbReference>
<dbReference type="InterPro" id="IPR045864">
    <property type="entry name" value="aa-tRNA-synth_II/BPL/LPL"/>
</dbReference>
<dbReference type="AlphaFoldDB" id="A0A250WT27"/>
<keyword evidence="14" id="KW-1185">Reference proteome</keyword>
<keyword evidence="9" id="KW-0030">Aminoacyl-tRNA synthetase</keyword>
<dbReference type="InterPro" id="IPR047246">
    <property type="entry name" value="ThrRS_anticodon"/>
</dbReference>
<dbReference type="EMBL" id="BEGY01000005">
    <property type="protein sequence ID" value="GAX73812.1"/>
    <property type="molecule type" value="Genomic_DNA"/>
</dbReference>
<dbReference type="Pfam" id="PF00587">
    <property type="entry name" value="tRNA-synt_2b"/>
    <property type="match status" value="1"/>
</dbReference>
<dbReference type="PRINTS" id="PR01047">
    <property type="entry name" value="TRNASYNTHTHR"/>
</dbReference>
<gene>
    <name evidence="13" type="ORF">CEUSTIGMA_g1263.t1</name>
</gene>
<dbReference type="Pfam" id="PF07973">
    <property type="entry name" value="tRNA_SAD"/>
    <property type="match status" value="1"/>
</dbReference>
<reference evidence="13 14" key="1">
    <citation type="submission" date="2017-08" db="EMBL/GenBank/DDBJ databases">
        <title>Acidophilic green algal genome provides insights into adaptation to an acidic environment.</title>
        <authorList>
            <person name="Hirooka S."/>
            <person name="Hirose Y."/>
            <person name="Kanesaki Y."/>
            <person name="Higuchi S."/>
            <person name="Fujiwara T."/>
            <person name="Onuma R."/>
            <person name="Era A."/>
            <person name="Ohbayashi R."/>
            <person name="Uzuka A."/>
            <person name="Nozaki H."/>
            <person name="Yoshikawa H."/>
            <person name="Miyagishima S.Y."/>
        </authorList>
    </citation>
    <scope>NUCLEOTIDE SEQUENCE [LARGE SCALE GENOMIC DNA]</scope>
    <source>
        <strain evidence="13 14">NIES-2499</strain>
    </source>
</reference>
<dbReference type="PANTHER" id="PTHR11451:SF44">
    <property type="entry name" value="THREONINE--TRNA LIGASE, CHLOROPLASTIC_MITOCHONDRIAL 2"/>
    <property type="match status" value="1"/>
</dbReference>
<dbReference type="NCBIfam" id="TIGR00418">
    <property type="entry name" value="thrS"/>
    <property type="match status" value="1"/>
</dbReference>
<comment type="similarity">
    <text evidence="1">Belongs to the class-II aminoacyl-tRNA synthetase family.</text>
</comment>
<dbReference type="HAMAP" id="MF_00184">
    <property type="entry name" value="Thr_tRNA_synth"/>
    <property type="match status" value="1"/>
</dbReference>
<dbReference type="CDD" id="cd00860">
    <property type="entry name" value="ThrRS_anticodon"/>
    <property type="match status" value="1"/>
</dbReference>
<evidence type="ECO:0000256" key="1">
    <source>
        <dbReference type="ARBA" id="ARBA00008226"/>
    </source>
</evidence>
<dbReference type="GO" id="GO:0006435">
    <property type="term" value="P:threonyl-tRNA aminoacylation"/>
    <property type="evidence" value="ECO:0007669"/>
    <property type="project" value="InterPro"/>
</dbReference>
<protein>
    <recommendedName>
        <fullName evidence="2">threonine--tRNA ligase</fullName>
        <ecNumber evidence="2">6.1.1.3</ecNumber>
    </recommendedName>
    <alternativeName>
        <fullName evidence="10">Threonyl-tRNA synthetase</fullName>
    </alternativeName>
</protein>
<dbReference type="InterPro" id="IPR002314">
    <property type="entry name" value="aa-tRNA-synt_IIb"/>
</dbReference>
<feature type="domain" description="Aminoacyl-transfer RNA synthetases class-II family profile" evidence="12">
    <location>
        <begin position="270"/>
        <end position="563"/>
    </location>
</feature>
<dbReference type="GO" id="GO:0046872">
    <property type="term" value="F:metal ion binding"/>
    <property type="evidence" value="ECO:0007669"/>
    <property type="project" value="UniProtKB-KW"/>
</dbReference>
<dbReference type="STRING" id="1157962.A0A250WT27"/>
<dbReference type="InterPro" id="IPR036621">
    <property type="entry name" value="Anticodon-bd_dom_sf"/>
</dbReference>
<keyword evidence="5" id="KW-0547">Nucleotide-binding</keyword>
<dbReference type="GO" id="GO:0005524">
    <property type="term" value="F:ATP binding"/>
    <property type="evidence" value="ECO:0007669"/>
    <property type="project" value="UniProtKB-KW"/>
</dbReference>
<keyword evidence="8" id="KW-0648">Protein biosynthesis</keyword>
<evidence type="ECO:0000256" key="11">
    <source>
        <dbReference type="ARBA" id="ARBA00049515"/>
    </source>
</evidence>
<evidence type="ECO:0000256" key="3">
    <source>
        <dbReference type="ARBA" id="ARBA00022598"/>
    </source>
</evidence>
<keyword evidence="4" id="KW-0479">Metal-binding</keyword>
<evidence type="ECO:0000256" key="9">
    <source>
        <dbReference type="ARBA" id="ARBA00023146"/>
    </source>
</evidence>
<dbReference type="GO" id="GO:0004829">
    <property type="term" value="F:threonine-tRNA ligase activity"/>
    <property type="evidence" value="ECO:0007669"/>
    <property type="project" value="UniProtKB-EC"/>
</dbReference>
<dbReference type="CDD" id="cd00771">
    <property type="entry name" value="ThrRS_core"/>
    <property type="match status" value="1"/>
</dbReference>
<dbReference type="SUPFAM" id="SSF55186">
    <property type="entry name" value="ThrRS/AlaRS common domain"/>
    <property type="match status" value="1"/>
</dbReference>
<dbReference type="EC" id="6.1.1.3" evidence="2"/>
<dbReference type="Gene3D" id="3.30.930.10">
    <property type="entry name" value="Bira Bifunctional Protein, Domain 2"/>
    <property type="match status" value="1"/>
</dbReference>
<dbReference type="SUPFAM" id="SSF55681">
    <property type="entry name" value="Class II aaRS and biotin synthetases"/>
    <property type="match status" value="1"/>
</dbReference>
<dbReference type="Proteomes" id="UP000232323">
    <property type="component" value="Unassembled WGS sequence"/>
</dbReference>
<evidence type="ECO:0000256" key="5">
    <source>
        <dbReference type="ARBA" id="ARBA00022741"/>
    </source>
</evidence>
<evidence type="ECO:0000313" key="14">
    <source>
        <dbReference type="Proteomes" id="UP000232323"/>
    </source>
</evidence>
<keyword evidence="6" id="KW-0862">Zinc</keyword>
<dbReference type="SMART" id="SM00863">
    <property type="entry name" value="tRNA_SAD"/>
    <property type="match status" value="1"/>
</dbReference>
<evidence type="ECO:0000256" key="6">
    <source>
        <dbReference type="ARBA" id="ARBA00022833"/>
    </source>
</evidence>
<name>A0A250WT27_9CHLO</name>
<evidence type="ECO:0000256" key="4">
    <source>
        <dbReference type="ARBA" id="ARBA00022723"/>
    </source>
</evidence>
<evidence type="ECO:0000313" key="13">
    <source>
        <dbReference type="EMBL" id="GAX73812.1"/>
    </source>
</evidence>
<dbReference type="SUPFAM" id="SSF52954">
    <property type="entry name" value="Class II aaRS ABD-related"/>
    <property type="match status" value="1"/>
</dbReference>
<accession>A0A250WT27</accession>
<organism evidence="13 14">
    <name type="scientific">Chlamydomonas eustigma</name>
    <dbReference type="NCBI Taxonomy" id="1157962"/>
    <lineage>
        <taxon>Eukaryota</taxon>
        <taxon>Viridiplantae</taxon>
        <taxon>Chlorophyta</taxon>
        <taxon>core chlorophytes</taxon>
        <taxon>Chlorophyceae</taxon>
        <taxon>CS clade</taxon>
        <taxon>Chlamydomonadales</taxon>
        <taxon>Chlamydomonadaceae</taxon>
        <taxon>Chlamydomonas</taxon>
    </lineage>
</organism>
<evidence type="ECO:0000256" key="7">
    <source>
        <dbReference type="ARBA" id="ARBA00022840"/>
    </source>
</evidence>
<dbReference type="InterPro" id="IPR012947">
    <property type="entry name" value="tRNA_SAD"/>
</dbReference>
<dbReference type="Gene3D" id="3.40.50.800">
    <property type="entry name" value="Anticodon-binding domain"/>
    <property type="match status" value="1"/>
</dbReference>
<dbReference type="PANTHER" id="PTHR11451">
    <property type="entry name" value="THREONINE-TRNA LIGASE"/>
    <property type="match status" value="1"/>
</dbReference>
<dbReference type="Gene3D" id="3.30.980.10">
    <property type="entry name" value="Threonyl-trna Synthetase, Chain A, domain 2"/>
    <property type="match status" value="1"/>
</dbReference>
<comment type="catalytic activity">
    <reaction evidence="11">
        <text>tRNA(Thr) + L-threonine + ATP = L-threonyl-tRNA(Thr) + AMP + diphosphate + H(+)</text>
        <dbReference type="Rhea" id="RHEA:24624"/>
        <dbReference type="Rhea" id="RHEA-COMP:9670"/>
        <dbReference type="Rhea" id="RHEA-COMP:9704"/>
        <dbReference type="ChEBI" id="CHEBI:15378"/>
        <dbReference type="ChEBI" id="CHEBI:30616"/>
        <dbReference type="ChEBI" id="CHEBI:33019"/>
        <dbReference type="ChEBI" id="CHEBI:57926"/>
        <dbReference type="ChEBI" id="CHEBI:78442"/>
        <dbReference type="ChEBI" id="CHEBI:78534"/>
        <dbReference type="ChEBI" id="CHEBI:456215"/>
        <dbReference type="EC" id="6.1.1.3"/>
    </reaction>
</comment>
<proteinExistence type="inferred from homology"/>
<dbReference type="InterPro" id="IPR002320">
    <property type="entry name" value="Thr-tRNA-ligase_IIa"/>
</dbReference>
<dbReference type="Pfam" id="PF03129">
    <property type="entry name" value="HGTP_anticodon"/>
    <property type="match status" value="1"/>
</dbReference>
<evidence type="ECO:0000256" key="2">
    <source>
        <dbReference type="ARBA" id="ARBA00013163"/>
    </source>
</evidence>
<dbReference type="InterPro" id="IPR004154">
    <property type="entry name" value="Anticodon-bd"/>
</dbReference>